<comment type="caution">
    <text evidence="1">The sequence shown here is derived from an EMBL/GenBank/DDBJ whole genome shotgun (WGS) entry which is preliminary data.</text>
</comment>
<dbReference type="RefSeq" id="WP_209210279.1">
    <property type="nucleotide sequence ID" value="NZ_JAFFZM010000004.1"/>
</dbReference>
<keyword evidence="2" id="KW-1185">Reference proteome</keyword>
<protein>
    <submittedName>
        <fullName evidence="1">Uncharacterized protein</fullName>
    </submittedName>
</protein>
<reference evidence="1 2" key="1">
    <citation type="submission" date="2021-02" db="EMBL/GenBank/DDBJ databases">
        <title>Streptomyces spirodelae sp. nov., isolated from duckweed.</title>
        <authorList>
            <person name="Saimee Y."/>
            <person name="Duangmal K."/>
        </authorList>
    </citation>
    <scope>NUCLEOTIDE SEQUENCE [LARGE SCALE GENOMIC DNA]</scope>
    <source>
        <strain evidence="1 2">DSM 42105</strain>
    </source>
</reference>
<evidence type="ECO:0000313" key="1">
    <source>
        <dbReference type="EMBL" id="MBO8198559.1"/>
    </source>
</evidence>
<dbReference type="Proteomes" id="UP000721954">
    <property type="component" value="Unassembled WGS sequence"/>
</dbReference>
<proteinExistence type="predicted"/>
<dbReference type="EMBL" id="JAFFZM010000004">
    <property type="protein sequence ID" value="MBO8198559.1"/>
    <property type="molecule type" value="Genomic_DNA"/>
</dbReference>
<evidence type="ECO:0000313" key="2">
    <source>
        <dbReference type="Proteomes" id="UP000721954"/>
    </source>
</evidence>
<name>A0ABS3XT30_9ACTN</name>
<accession>A0ABS3XT30</accession>
<dbReference type="GeneID" id="96258860"/>
<sequence>MAVHVSSEILEHIGEAEAGRHARTRTYTCGACLTVSDATTEPGIAVLSVSPEMSQLSTVHERCVPPQVVRRCPSGSLGMSTSTDLVSRAVTVPAPGGNRPALLLAWEESVTLLVRSPSAGDVPISPVQRFLIDQGLHRFFALGKRPPESPGWLVRQGPADALQVDGPGHRQLEDGRMSAPAAWRSLVAEAGEMTLLVGQLDHGTLYANQPSWTAYGQALRGGRLVTGTVKATLL</sequence>
<organism evidence="1 2">
    <name type="scientific">Streptomyces smyrnaeus</name>
    <dbReference type="NCBI Taxonomy" id="1387713"/>
    <lineage>
        <taxon>Bacteria</taxon>
        <taxon>Bacillati</taxon>
        <taxon>Actinomycetota</taxon>
        <taxon>Actinomycetes</taxon>
        <taxon>Kitasatosporales</taxon>
        <taxon>Streptomycetaceae</taxon>
        <taxon>Streptomyces</taxon>
    </lineage>
</organism>
<gene>
    <name evidence="1" type="ORF">JW613_09605</name>
</gene>